<reference evidence="6 7" key="1">
    <citation type="submission" date="2024-02" db="EMBL/GenBank/DDBJ databases">
        <authorList>
            <person name="Chen Y."/>
            <person name="Shah S."/>
            <person name="Dougan E. K."/>
            <person name="Thang M."/>
            <person name="Chan C."/>
        </authorList>
    </citation>
    <scope>NUCLEOTIDE SEQUENCE [LARGE SCALE GENOMIC DNA]</scope>
</reference>
<protein>
    <recommendedName>
        <fullName evidence="3">Citrate synthase</fullName>
    </recommendedName>
</protein>
<dbReference type="PANTHER" id="PTHR11739">
    <property type="entry name" value="CITRATE SYNTHASE"/>
    <property type="match status" value="1"/>
</dbReference>
<dbReference type="PANTHER" id="PTHR11739:SF8">
    <property type="entry name" value="CITRATE SYNTHASE, MITOCHONDRIAL"/>
    <property type="match status" value="1"/>
</dbReference>
<accession>A0ABP0S2T7</accession>
<dbReference type="NCBIfam" id="NF007128">
    <property type="entry name" value="PRK09569.1"/>
    <property type="match status" value="1"/>
</dbReference>
<comment type="similarity">
    <text evidence="1 3">Belongs to the citrate synthase family.</text>
</comment>
<evidence type="ECO:0000256" key="4">
    <source>
        <dbReference type="SAM" id="MobiDB-lite"/>
    </source>
</evidence>
<dbReference type="Gene3D" id="1.10.580.10">
    <property type="entry name" value="Citrate Synthase, domain 1"/>
    <property type="match status" value="1"/>
</dbReference>
<dbReference type="Pfam" id="PF00285">
    <property type="entry name" value="Citrate_synt"/>
    <property type="match status" value="1"/>
</dbReference>
<dbReference type="Gene3D" id="1.10.287.110">
    <property type="entry name" value="DnaJ domain"/>
    <property type="match status" value="1"/>
</dbReference>
<proteinExistence type="inferred from homology"/>
<keyword evidence="2 3" id="KW-0808">Transferase</keyword>
<dbReference type="InterPro" id="IPR001623">
    <property type="entry name" value="DnaJ_domain"/>
</dbReference>
<sequence>MERVNRLAAHVCPLSPQPVAGTGILELMKTKIAKLAKEKAALKADLLKNHGERKIQDVTVEMAINGARAIKSMVTETSDLDANKGIAYRHLSLYEVNTKLPKAPGGSVALPEGAFWLLVTGEEPSAEEVKGMTEELHKRATIPANVMTTIDSLPKETHPMTQLSVAMLALQKDSKFFKKYQEGMKKDDYWSYALEDCLDVVAKVPIIAAKIYRRTFHDGKLPEYDPKLDWAANFAQMLGINQSEDFKEAMRLYLMLHADHEGGNVSAHATHLVGSALSDPYYAWAAGLCGLAGPLHGLANQECLSWLLDVQKQLGGQKPTKDLMTDFANKTLKEGKVIPGFGHAVLRNTDPRYMLEREFALKHCTEDPLFQLVDSCYQAIPPVLLKQGKVKNPFPNVDAHSGQLMHFYNLKEQNFYTVVFAVSRTLGVMAQYIWSRAVSLPIERPKSLPLDELMILAKKHRWQREKGLVINYADPATAAGTAVLGLGLVVLPLLSGSAEMDRRKSTGRAGSEAAGKLNQIQAEETFQYKYHGETNPRQPLRLFTESELRQRLGSLDAHCVAKEIVMSTEELDEHMEASSMEETDDEVGRIQKWRDSVNGHLRSLQKRSALAFLGLPPDSSMNDINAVYKKMALELHPDKGGDPEKFQELQEMKDVIRLPPNERVKKLRMEVHDNTVRLWEKAKKSRDEIVGEKALMKTNAQPALNILRLFVDRFVASEIKTLRHDDTRGAEAKLRKFLKQGAEILCVAALADVQATLSTLAMHFNYRLIARSGSPEPWGAAPPEEIKNRCAALLEAVGEVPRNVESFLQQMEADLADQKDWGEHGGIERDLRRKEERAAAQRRREARGDFGGDAGETTGAAAPKAEAKAKAKAGPKPEPKAEKESAKETAAPKAGYPDPFADFDFDTKPKEPKAAAKATSKAAETSALAKKEEEKSTIQAAVKQKRTCWDAAFDHPYAGALKSNGTGIYCRPCQRWIVTYEFNTEVFLTHVERVHPKPPPGWST</sequence>
<dbReference type="PRINTS" id="PR00143">
    <property type="entry name" value="CITRTSNTHASE"/>
</dbReference>
<feature type="domain" description="J" evidence="5">
    <location>
        <begin position="608"/>
        <end position="676"/>
    </location>
</feature>
<dbReference type="Proteomes" id="UP001642464">
    <property type="component" value="Unassembled WGS sequence"/>
</dbReference>
<gene>
    <name evidence="6" type="ORF">SCF082_LOCUS49687</name>
</gene>
<organism evidence="6 7">
    <name type="scientific">Durusdinium trenchii</name>
    <dbReference type="NCBI Taxonomy" id="1381693"/>
    <lineage>
        <taxon>Eukaryota</taxon>
        <taxon>Sar</taxon>
        <taxon>Alveolata</taxon>
        <taxon>Dinophyceae</taxon>
        <taxon>Suessiales</taxon>
        <taxon>Symbiodiniaceae</taxon>
        <taxon>Durusdinium</taxon>
    </lineage>
</organism>
<dbReference type="Pfam" id="PF00226">
    <property type="entry name" value="DnaJ"/>
    <property type="match status" value="1"/>
</dbReference>
<dbReference type="InterPro" id="IPR016142">
    <property type="entry name" value="Citrate_synth-like_lrg_a-sub"/>
</dbReference>
<evidence type="ECO:0000313" key="6">
    <source>
        <dbReference type="EMBL" id="CAK9106678.1"/>
    </source>
</evidence>
<evidence type="ECO:0000256" key="3">
    <source>
        <dbReference type="RuleBase" id="RU000441"/>
    </source>
</evidence>
<dbReference type="SMART" id="SM00271">
    <property type="entry name" value="DnaJ"/>
    <property type="match status" value="1"/>
</dbReference>
<comment type="caution">
    <text evidence="6">The sequence shown here is derived from an EMBL/GenBank/DDBJ whole genome shotgun (WGS) entry which is preliminary data.</text>
</comment>
<evidence type="ECO:0000256" key="1">
    <source>
        <dbReference type="ARBA" id="ARBA00010566"/>
    </source>
</evidence>
<dbReference type="Gene3D" id="1.10.230.10">
    <property type="entry name" value="Cytochrome P450-Terp, domain 2"/>
    <property type="match status" value="1"/>
</dbReference>
<name>A0ABP0S2T7_9DINO</name>
<dbReference type="InterPro" id="IPR002020">
    <property type="entry name" value="Citrate_synthase"/>
</dbReference>
<dbReference type="InterPro" id="IPR016143">
    <property type="entry name" value="Citrate_synth-like_sm_a-sub"/>
</dbReference>
<feature type="region of interest" description="Disordered" evidence="4">
    <location>
        <begin position="819"/>
        <end position="919"/>
    </location>
</feature>
<dbReference type="SUPFAM" id="SSF48256">
    <property type="entry name" value="Citrate synthase"/>
    <property type="match status" value="1"/>
</dbReference>
<dbReference type="InterPro" id="IPR036869">
    <property type="entry name" value="J_dom_sf"/>
</dbReference>
<evidence type="ECO:0000256" key="2">
    <source>
        <dbReference type="ARBA" id="ARBA00022679"/>
    </source>
</evidence>
<feature type="compositionally biased region" description="Basic and acidic residues" evidence="4">
    <location>
        <begin position="905"/>
        <end position="914"/>
    </location>
</feature>
<evidence type="ECO:0000259" key="5">
    <source>
        <dbReference type="PROSITE" id="PS50076"/>
    </source>
</evidence>
<evidence type="ECO:0000313" key="7">
    <source>
        <dbReference type="Proteomes" id="UP001642464"/>
    </source>
</evidence>
<dbReference type="PROSITE" id="PS50076">
    <property type="entry name" value="DNAJ_2"/>
    <property type="match status" value="1"/>
</dbReference>
<feature type="compositionally biased region" description="Low complexity" evidence="4">
    <location>
        <begin position="855"/>
        <end position="864"/>
    </location>
</feature>
<dbReference type="PROSITE" id="PS00480">
    <property type="entry name" value="CITRATE_SYNTHASE"/>
    <property type="match status" value="1"/>
</dbReference>
<dbReference type="InterPro" id="IPR036969">
    <property type="entry name" value="Citrate_synthase_sf"/>
</dbReference>
<dbReference type="SUPFAM" id="SSF46565">
    <property type="entry name" value="Chaperone J-domain"/>
    <property type="match status" value="1"/>
</dbReference>
<dbReference type="EMBL" id="CAXAMM010042795">
    <property type="protein sequence ID" value="CAK9106678.1"/>
    <property type="molecule type" value="Genomic_DNA"/>
</dbReference>
<feature type="compositionally biased region" description="Basic and acidic residues" evidence="4">
    <location>
        <begin position="865"/>
        <end position="887"/>
    </location>
</feature>
<keyword evidence="7" id="KW-1185">Reference proteome</keyword>
<feature type="compositionally biased region" description="Basic and acidic residues" evidence="4">
    <location>
        <begin position="819"/>
        <end position="850"/>
    </location>
</feature>
<dbReference type="CDD" id="cd06257">
    <property type="entry name" value="DnaJ"/>
    <property type="match status" value="1"/>
</dbReference>
<dbReference type="InterPro" id="IPR019810">
    <property type="entry name" value="Citrate_synthase_AS"/>
</dbReference>